<feature type="compositionally biased region" description="Polar residues" evidence="1">
    <location>
        <begin position="248"/>
        <end position="282"/>
    </location>
</feature>
<dbReference type="PhylomeDB" id="B4PSH3"/>
<feature type="compositionally biased region" description="Basic and acidic residues" evidence="1">
    <location>
        <begin position="825"/>
        <end position="836"/>
    </location>
</feature>
<feature type="compositionally biased region" description="Low complexity" evidence="1">
    <location>
        <begin position="283"/>
        <end position="299"/>
    </location>
</feature>
<feature type="compositionally biased region" description="Low complexity" evidence="1">
    <location>
        <begin position="773"/>
        <end position="784"/>
    </location>
</feature>
<feature type="compositionally biased region" description="Basic and acidic residues" evidence="1">
    <location>
        <begin position="662"/>
        <end position="679"/>
    </location>
</feature>
<feature type="compositionally biased region" description="Low complexity" evidence="1">
    <location>
        <begin position="140"/>
        <end position="151"/>
    </location>
</feature>
<accession>B4PSH3</accession>
<feature type="compositionally biased region" description="Basic and acidic residues" evidence="1">
    <location>
        <begin position="845"/>
        <end position="868"/>
    </location>
</feature>
<dbReference type="AlphaFoldDB" id="B4PSH3"/>
<protein>
    <submittedName>
        <fullName evidence="2">Uncharacterized protein, isoform A</fullName>
    </submittedName>
</protein>
<feature type="region of interest" description="Disordered" evidence="1">
    <location>
        <begin position="645"/>
        <end position="698"/>
    </location>
</feature>
<dbReference type="Proteomes" id="UP000002282">
    <property type="component" value="Chromosome 3R"/>
</dbReference>
<feature type="region of interest" description="Disordered" evidence="1">
    <location>
        <begin position="40"/>
        <end position="151"/>
    </location>
</feature>
<feature type="region of interest" description="Disordered" evidence="1">
    <location>
        <begin position="228"/>
        <end position="306"/>
    </location>
</feature>
<feature type="compositionally biased region" description="Basic and acidic residues" evidence="1">
    <location>
        <begin position="228"/>
        <end position="239"/>
    </location>
</feature>
<sequence length="1057" mass="117814">MAGILFGSIEACRRTTHCLGILRSSCRPLVAYSSIKPLHHRRRRYTSSSKSGESAEKKGSGRLNQEVSQAKKPDKSTVGLEMAAAPPDPPKVPEEQRPELPYEVRPEILPLQDQPNRSQPAPTEVKPPNPQTIVCRSDNRGSSGSSNNFLGSNDKMVGKVVEFAPSVRTTEKKDFGQSISIHSTKSKDEPKDNLFLIESELKTLAASVSDFIDNPIQKDFSLIKAELKSTDSTSKESKAEISLPGLSKSITDTPLKTSPNTHESKNLITANDSSKPQISNTTSLNPNPDNSKPNSSSKTNPHENLNLKVISSTLQKTTTKNIKDLEESSTIKTRETTSSQESESSSFNMPREGKISGIKVNSKTLVDRSMEFSKMLDKAHEKRFYNVDTHNENQENRDRIHKWVEHFKSVSKKAACASETKSTAKSPTPIEYKIEKPYFIETLVKKENCWVPKDKTLSNNISHSDGQNSTSTNTSKIVSQLELPLKIVAKHEAPTEFRQKFKPIPSSELQSNKNNMLDSKTEATKHTEFIFNQPLSNKSLQSPPVDSVKQNAFIAVDNGKIVRIGHNETKRNQSTEEIVALFKDDYDGEPNKNEEGKVNELFETLEKFNNNPGSWWTLPELSAATKSSQTEVLAMLSLTSDKKGGQIGINKKGRLNTTDSGNKSEDHFTKLGDLDSTIREEEEEKDQGKKDNPNEDYFVKLSNLDSTIREDKSVKLNKNVEHAESEKNAEKHVELKSFDLAQKVSSFMKSAEKGVIKDNATQKSRRLEKGESRSSSSKVTTTSELTPSDLYDPVSPEISSPSPLETGKTELKEDAEESTPSLEAPEVKPKKEETKVKAPTSMDETTTKADQKPPVEVNLPKKEKPQLDDGELALKLRDKATGEQPVLQTAVPLKPQVEKSFIQHLFDKILGRGKNDEGKRRMSSFTGQRHMSTFSMNTLPYGIAPGPQNRDRVLVNRKLDLFAKNDDTEIKGGSPECSSPKKSPRELLREKQQTRKIKILGGSKECAKKMKRLKELEKDIDDDDCGRRCFSNSLSPFLRQLWFSIISDAANASNKTK</sequence>
<feature type="region of interest" description="Disordered" evidence="1">
    <location>
        <begin position="749"/>
        <end position="868"/>
    </location>
</feature>
<evidence type="ECO:0000313" key="2">
    <source>
        <dbReference type="EMBL" id="EDW96433.1"/>
    </source>
</evidence>
<dbReference type="EMBL" id="CM000160">
    <property type="protein sequence ID" value="EDW96433.1"/>
    <property type="molecule type" value="Genomic_DNA"/>
</dbReference>
<evidence type="ECO:0000313" key="3">
    <source>
        <dbReference type="Proteomes" id="UP000002282"/>
    </source>
</evidence>
<dbReference type="OrthoDB" id="7870881at2759"/>
<dbReference type="HOGENOM" id="CLU_289896_0_0_1"/>
<organism evidence="2 3">
    <name type="scientific">Drosophila yakuba</name>
    <name type="common">Fruit fly</name>
    <dbReference type="NCBI Taxonomy" id="7245"/>
    <lineage>
        <taxon>Eukaryota</taxon>
        <taxon>Metazoa</taxon>
        <taxon>Ecdysozoa</taxon>
        <taxon>Arthropoda</taxon>
        <taxon>Hexapoda</taxon>
        <taxon>Insecta</taxon>
        <taxon>Pterygota</taxon>
        <taxon>Neoptera</taxon>
        <taxon>Endopterygota</taxon>
        <taxon>Diptera</taxon>
        <taxon>Brachycera</taxon>
        <taxon>Muscomorpha</taxon>
        <taxon>Ephydroidea</taxon>
        <taxon>Drosophilidae</taxon>
        <taxon>Drosophila</taxon>
        <taxon>Sophophora</taxon>
    </lineage>
</organism>
<proteinExistence type="predicted"/>
<feature type="region of interest" description="Disordered" evidence="1">
    <location>
        <begin position="318"/>
        <end position="354"/>
    </location>
</feature>
<name>B4PSH3_DROYA</name>
<keyword evidence="3" id="KW-1185">Reference proteome</keyword>
<gene>
    <name evidence="2" type="primary">Dyak\GE24889</name>
    <name evidence="2" type="synonym">dyak_GLEANR_8544</name>
    <name evidence="2" type="synonym">GE24889</name>
    <name evidence="2" type="ORF">Dyak_GE24889</name>
</gene>
<reference evidence="2 3" key="2">
    <citation type="journal article" date="2007" name="PLoS Biol.">
        <title>Principles of genome evolution in the Drosophila melanogaster species group.</title>
        <authorList>
            <person name="Ranz J.M."/>
            <person name="Maurin D."/>
            <person name="Chan Y.S."/>
            <person name="von Grotthuss M."/>
            <person name="Hillier L.W."/>
            <person name="Roote J."/>
            <person name="Ashburner M."/>
            <person name="Bergman C.M."/>
        </authorList>
    </citation>
    <scope>NUCLEOTIDE SEQUENCE [LARGE SCALE GENOMIC DNA]</scope>
    <source>
        <strain evidence="3">Tai18E2 / Tucson 14021-0261.01</strain>
    </source>
</reference>
<dbReference type="OMA" id="IVAMFKD"/>
<feature type="compositionally biased region" description="Basic and acidic residues" evidence="1">
    <location>
        <begin position="91"/>
        <end position="106"/>
    </location>
</feature>
<evidence type="ECO:0000256" key="1">
    <source>
        <dbReference type="SAM" id="MobiDB-lite"/>
    </source>
</evidence>
<feature type="region of interest" description="Disordered" evidence="1">
    <location>
        <begin position="715"/>
        <end position="735"/>
    </location>
</feature>
<reference evidence="2 3" key="1">
    <citation type="journal article" date="2007" name="Nature">
        <title>Evolution of genes and genomes on the Drosophila phylogeny.</title>
        <authorList>
            <consortium name="Drosophila 12 Genomes Consortium"/>
            <person name="Clark A.G."/>
            <person name="Eisen M.B."/>
            <person name="Smith D.R."/>
            <person name="Bergman C.M."/>
            <person name="Oliver B."/>
            <person name="Markow T.A."/>
            <person name="Kaufman T.C."/>
            <person name="Kellis M."/>
            <person name="Gelbart W."/>
            <person name="Iyer V.N."/>
            <person name="Pollard D.A."/>
            <person name="Sackton T.B."/>
            <person name="Larracuente A.M."/>
            <person name="Singh N.D."/>
            <person name="Abad J.P."/>
            <person name="Abt D.N."/>
            <person name="Adryan B."/>
            <person name="Aguade M."/>
            <person name="Akashi H."/>
            <person name="Anderson W.W."/>
            <person name="Aquadro C.F."/>
            <person name="Ardell D.H."/>
            <person name="Arguello R."/>
            <person name="Artieri C.G."/>
            <person name="Barbash D.A."/>
            <person name="Barker D."/>
            <person name="Barsanti P."/>
            <person name="Batterham P."/>
            <person name="Batzoglou S."/>
            <person name="Begun D."/>
            <person name="Bhutkar A."/>
            <person name="Blanco E."/>
            <person name="Bosak S.A."/>
            <person name="Bradley R.K."/>
            <person name="Brand A.D."/>
            <person name="Brent M.R."/>
            <person name="Brooks A.N."/>
            <person name="Brown R.H."/>
            <person name="Butlin R.K."/>
            <person name="Caggese C."/>
            <person name="Calvi B.R."/>
            <person name="Bernardo de Carvalho A."/>
            <person name="Caspi A."/>
            <person name="Castrezana S."/>
            <person name="Celniker S.E."/>
            <person name="Chang J.L."/>
            <person name="Chapple C."/>
            <person name="Chatterji S."/>
            <person name="Chinwalla A."/>
            <person name="Civetta A."/>
            <person name="Clifton S.W."/>
            <person name="Comeron J.M."/>
            <person name="Costello J.C."/>
            <person name="Coyne J.A."/>
            <person name="Daub J."/>
            <person name="David R.G."/>
            <person name="Delcher A.L."/>
            <person name="Delehaunty K."/>
            <person name="Do C.B."/>
            <person name="Ebling H."/>
            <person name="Edwards K."/>
            <person name="Eickbush T."/>
            <person name="Evans J.D."/>
            <person name="Filipski A."/>
            <person name="Findeiss S."/>
            <person name="Freyhult E."/>
            <person name="Fulton L."/>
            <person name="Fulton R."/>
            <person name="Garcia A.C."/>
            <person name="Gardiner A."/>
            <person name="Garfield D.A."/>
            <person name="Garvin B.E."/>
            <person name="Gibson G."/>
            <person name="Gilbert D."/>
            <person name="Gnerre S."/>
            <person name="Godfrey J."/>
            <person name="Good R."/>
            <person name="Gotea V."/>
            <person name="Gravely B."/>
            <person name="Greenberg A.J."/>
            <person name="Griffiths-Jones S."/>
            <person name="Gross S."/>
            <person name="Guigo R."/>
            <person name="Gustafson E.A."/>
            <person name="Haerty W."/>
            <person name="Hahn M.W."/>
            <person name="Halligan D.L."/>
            <person name="Halpern A.L."/>
            <person name="Halter G.M."/>
            <person name="Han M.V."/>
            <person name="Heger A."/>
            <person name="Hillier L."/>
            <person name="Hinrichs A.S."/>
            <person name="Holmes I."/>
            <person name="Hoskins R.A."/>
            <person name="Hubisz M.J."/>
            <person name="Hultmark D."/>
            <person name="Huntley M.A."/>
            <person name="Jaffe D.B."/>
            <person name="Jagadeeshan S."/>
            <person name="Jeck W.R."/>
            <person name="Johnson J."/>
            <person name="Jones C.D."/>
            <person name="Jordan W.C."/>
            <person name="Karpen G.H."/>
            <person name="Kataoka E."/>
            <person name="Keightley P.D."/>
            <person name="Kheradpour P."/>
            <person name="Kirkness E.F."/>
            <person name="Koerich L.B."/>
            <person name="Kristiansen K."/>
            <person name="Kudrna D."/>
            <person name="Kulathinal R.J."/>
            <person name="Kumar S."/>
            <person name="Kwok R."/>
            <person name="Lander E."/>
            <person name="Langley C.H."/>
            <person name="Lapoint R."/>
            <person name="Lazzaro B.P."/>
            <person name="Lee S.J."/>
            <person name="Levesque L."/>
            <person name="Li R."/>
            <person name="Lin C.F."/>
            <person name="Lin M.F."/>
            <person name="Lindblad-Toh K."/>
            <person name="Llopart A."/>
            <person name="Long M."/>
            <person name="Low L."/>
            <person name="Lozovsky E."/>
            <person name="Lu J."/>
            <person name="Luo M."/>
            <person name="Machado C.A."/>
            <person name="Makalowski W."/>
            <person name="Marzo M."/>
            <person name="Matsuda M."/>
            <person name="Matzkin L."/>
            <person name="McAllister B."/>
            <person name="McBride C.S."/>
            <person name="McKernan B."/>
            <person name="McKernan K."/>
            <person name="Mendez-Lago M."/>
            <person name="Minx P."/>
            <person name="Mollenhauer M.U."/>
            <person name="Montooth K."/>
            <person name="Mount S.M."/>
            <person name="Mu X."/>
            <person name="Myers E."/>
            <person name="Negre B."/>
            <person name="Newfeld S."/>
            <person name="Nielsen R."/>
            <person name="Noor M.A."/>
            <person name="O'Grady P."/>
            <person name="Pachter L."/>
            <person name="Papaceit M."/>
            <person name="Parisi M.J."/>
            <person name="Parisi M."/>
            <person name="Parts L."/>
            <person name="Pedersen J.S."/>
            <person name="Pesole G."/>
            <person name="Phillippy A.M."/>
            <person name="Ponting C.P."/>
            <person name="Pop M."/>
            <person name="Porcelli D."/>
            <person name="Powell J.R."/>
            <person name="Prohaska S."/>
            <person name="Pruitt K."/>
            <person name="Puig M."/>
            <person name="Quesneville H."/>
            <person name="Ram K.R."/>
            <person name="Rand D."/>
            <person name="Rasmussen M.D."/>
            <person name="Reed L.K."/>
            <person name="Reenan R."/>
            <person name="Reily A."/>
            <person name="Remington K.A."/>
            <person name="Rieger T.T."/>
            <person name="Ritchie M.G."/>
            <person name="Robin C."/>
            <person name="Rogers Y.H."/>
            <person name="Rohde C."/>
            <person name="Rozas J."/>
            <person name="Rubenfield M.J."/>
            <person name="Ruiz A."/>
            <person name="Russo S."/>
            <person name="Salzberg S.L."/>
            <person name="Sanchez-Gracia A."/>
            <person name="Saranga D.J."/>
            <person name="Sato H."/>
            <person name="Schaeffer S.W."/>
            <person name="Schatz M.C."/>
            <person name="Schlenke T."/>
            <person name="Schwartz R."/>
            <person name="Segarra C."/>
            <person name="Singh R.S."/>
            <person name="Sirot L."/>
            <person name="Sirota M."/>
            <person name="Sisneros N.B."/>
            <person name="Smith C.D."/>
            <person name="Smith T.F."/>
            <person name="Spieth J."/>
            <person name="Stage D.E."/>
            <person name="Stark A."/>
            <person name="Stephan W."/>
            <person name="Strausberg R.L."/>
            <person name="Strempel S."/>
            <person name="Sturgill D."/>
            <person name="Sutton G."/>
            <person name="Sutton G.G."/>
            <person name="Tao W."/>
            <person name="Teichmann S."/>
            <person name="Tobari Y.N."/>
            <person name="Tomimura Y."/>
            <person name="Tsolas J.M."/>
            <person name="Valente V.L."/>
            <person name="Venter E."/>
            <person name="Venter J.C."/>
            <person name="Vicario S."/>
            <person name="Vieira F.G."/>
            <person name="Vilella A.J."/>
            <person name="Villasante A."/>
            <person name="Walenz B."/>
            <person name="Wang J."/>
            <person name="Wasserman M."/>
            <person name="Watts T."/>
            <person name="Wilson D."/>
            <person name="Wilson R.K."/>
            <person name="Wing R.A."/>
            <person name="Wolfner M.F."/>
            <person name="Wong A."/>
            <person name="Wong G.K."/>
            <person name="Wu C.I."/>
            <person name="Wu G."/>
            <person name="Yamamoto D."/>
            <person name="Yang H.P."/>
            <person name="Yang S.P."/>
            <person name="Yorke J.A."/>
            <person name="Yoshida K."/>
            <person name="Zdobnov E."/>
            <person name="Zhang P."/>
            <person name="Zhang Y."/>
            <person name="Zimin A.V."/>
            <person name="Baldwin J."/>
            <person name="Abdouelleil A."/>
            <person name="Abdulkadir J."/>
            <person name="Abebe A."/>
            <person name="Abera B."/>
            <person name="Abreu J."/>
            <person name="Acer S.C."/>
            <person name="Aftuck L."/>
            <person name="Alexander A."/>
            <person name="An P."/>
            <person name="Anderson E."/>
            <person name="Anderson S."/>
            <person name="Arachi H."/>
            <person name="Azer M."/>
            <person name="Bachantsang P."/>
            <person name="Barry A."/>
            <person name="Bayul T."/>
            <person name="Berlin A."/>
            <person name="Bessette D."/>
            <person name="Bloom T."/>
            <person name="Blye J."/>
            <person name="Boguslavskiy L."/>
            <person name="Bonnet C."/>
            <person name="Boukhgalter B."/>
            <person name="Bourzgui I."/>
            <person name="Brown A."/>
            <person name="Cahill P."/>
            <person name="Channer S."/>
            <person name="Cheshatsang Y."/>
            <person name="Chuda L."/>
            <person name="Citroen M."/>
            <person name="Collymore A."/>
            <person name="Cooke P."/>
            <person name="Costello M."/>
            <person name="D'Aco K."/>
            <person name="Daza R."/>
            <person name="De Haan G."/>
            <person name="DeGray S."/>
            <person name="DeMaso C."/>
            <person name="Dhargay N."/>
            <person name="Dooley K."/>
            <person name="Dooley E."/>
            <person name="Doricent M."/>
            <person name="Dorje P."/>
            <person name="Dorjee K."/>
            <person name="Dupes A."/>
            <person name="Elong R."/>
            <person name="Falk J."/>
            <person name="Farina A."/>
            <person name="Faro S."/>
            <person name="Ferguson D."/>
            <person name="Fisher S."/>
            <person name="Foley C.D."/>
            <person name="Franke A."/>
            <person name="Friedrich D."/>
            <person name="Gadbois L."/>
            <person name="Gearin G."/>
            <person name="Gearin C.R."/>
            <person name="Giannoukos G."/>
            <person name="Goode T."/>
            <person name="Graham J."/>
            <person name="Grandbois E."/>
            <person name="Grewal S."/>
            <person name="Gyaltsen K."/>
            <person name="Hafez N."/>
            <person name="Hagos B."/>
            <person name="Hall J."/>
            <person name="Henson C."/>
            <person name="Hollinger A."/>
            <person name="Honan T."/>
            <person name="Huard M.D."/>
            <person name="Hughes L."/>
            <person name="Hurhula B."/>
            <person name="Husby M.E."/>
            <person name="Kamat A."/>
            <person name="Kanga B."/>
            <person name="Kashin S."/>
            <person name="Khazanovich D."/>
            <person name="Kisner P."/>
            <person name="Lance K."/>
            <person name="Lara M."/>
            <person name="Lee W."/>
            <person name="Lennon N."/>
            <person name="Letendre F."/>
            <person name="LeVine R."/>
            <person name="Lipovsky A."/>
            <person name="Liu X."/>
            <person name="Liu J."/>
            <person name="Liu S."/>
            <person name="Lokyitsang T."/>
            <person name="Lokyitsang Y."/>
            <person name="Lubonja R."/>
            <person name="Lui A."/>
            <person name="MacDonald P."/>
            <person name="Magnisalis V."/>
            <person name="Maru K."/>
            <person name="Matthews C."/>
            <person name="McCusker W."/>
            <person name="McDonough S."/>
            <person name="Mehta T."/>
            <person name="Meldrim J."/>
            <person name="Meneus L."/>
            <person name="Mihai O."/>
            <person name="Mihalev A."/>
            <person name="Mihova T."/>
            <person name="Mittelman R."/>
            <person name="Mlenga V."/>
            <person name="Montmayeur A."/>
            <person name="Mulrain L."/>
            <person name="Navidi A."/>
            <person name="Naylor J."/>
            <person name="Negash T."/>
            <person name="Nguyen T."/>
            <person name="Nguyen N."/>
            <person name="Nicol R."/>
            <person name="Norbu C."/>
            <person name="Norbu N."/>
            <person name="Novod N."/>
            <person name="O'Neill B."/>
            <person name="Osman S."/>
            <person name="Markiewicz E."/>
            <person name="Oyono O.L."/>
            <person name="Patti C."/>
            <person name="Phunkhang P."/>
            <person name="Pierre F."/>
            <person name="Priest M."/>
            <person name="Raghuraman S."/>
            <person name="Rege F."/>
            <person name="Reyes R."/>
            <person name="Rise C."/>
            <person name="Rogov P."/>
            <person name="Ross K."/>
            <person name="Ryan E."/>
            <person name="Settipalli S."/>
            <person name="Shea T."/>
            <person name="Sherpa N."/>
            <person name="Shi L."/>
            <person name="Shih D."/>
            <person name="Sparrow T."/>
            <person name="Spaulding J."/>
            <person name="Stalker J."/>
            <person name="Stange-Thomann N."/>
            <person name="Stavropoulos S."/>
            <person name="Stone C."/>
            <person name="Strader C."/>
            <person name="Tesfaye S."/>
            <person name="Thomson T."/>
            <person name="Thoulutsang Y."/>
            <person name="Thoulutsang D."/>
            <person name="Topham K."/>
            <person name="Topping I."/>
            <person name="Tsamla T."/>
            <person name="Vassiliev H."/>
            <person name="Vo A."/>
            <person name="Wangchuk T."/>
            <person name="Wangdi T."/>
            <person name="Weiand M."/>
            <person name="Wilkinson J."/>
            <person name="Wilson A."/>
            <person name="Yadav S."/>
            <person name="Young G."/>
            <person name="Yu Q."/>
            <person name="Zembek L."/>
            <person name="Zhong D."/>
            <person name="Zimmer A."/>
            <person name="Zwirko Z."/>
            <person name="Jaffe D.B."/>
            <person name="Alvarez P."/>
            <person name="Brockman W."/>
            <person name="Butler J."/>
            <person name="Chin C."/>
            <person name="Gnerre S."/>
            <person name="Grabherr M."/>
            <person name="Kleber M."/>
            <person name="Mauceli E."/>
            <person name="MacCallum I."/>
        </authorList>
    </citation>
    <scope>NUCLEOTIDE SEQUENCE [LARGE SCALE GENOMIC DNA]</scope>
    <source>
        <strain evidence="3">Tai18E2 / Tucson 14021-0261.01</strain>
    </source>
</reference>
<feature type="compositionally biased region" description="Low complexity" evidence="1">
    <location>
        <begin position="336"/>
        <end position="346"/>
    </location>
</feature>